<dbReference type="InterPro" id="IPR043502">
    <property type="entry name" value="DNA/RNA_pol_sf"/>
</dbReference>
<feature type="region of interest" description="Disordered" evidence="1">
    <location>
        <begin position="299"/>
        <end position="328"/>
    </location>
</feature>
<proteinExistence type="predicted"/>
<feature type="domain" description="Retrotransposon gag" evidence="3">
    <location>
        <begin position="95"/>
        <end position="187"/>
    </location>
</feature>
<dbReference type="Pfam" id="PF00078">
    <property type="entry name" value="RVT_1"/>
    <property type="match status" value="1"/>
</dbReference>
<dbReference type="InterPro" id="IPR000477">
    <property type="entry name" value="RT_dom"/>
</dbReference>
<evidence type="ECO:0000313" key="4">
    <source>
        <dbReference type="EMBL" id="GEY62536.1"/>
    </source>
</evidence>
<dbReference type="PANTHER" id="PTHR33223:SF11">
    <property type="entry name" value="ELEMENT PROTEIN, PUTATIVE-RELATED"/>
    <property type="match status" value="1"/>
</dbReference>
<dbReference type="PANTHER" id="PTHR33223">
    <property type="entry name" value="CCHC-TYPE DOMAIN-CONTAINING PROTEIN"/>
    <property type="match status" value="1"/>
</dbReference>
<dbReference type="SUPFAM" id="SSF56672">
    <property type="entry name" value="DNA/RNA polymerases"/>
    <property type="match status" value="1"/>
</dbReference>
<dbReference type="GO" id="GO:0003964">
    <property type="term" value="F:RNA-directed DNA polymerase activity"/>
    <property type="evidence" value="ECO:0007669"/>
    <property type="project" value="UniProtKB-KW"/>
</dbReference>
<gene>
    <name evidence="4" type="ORF">Tci_434510</name>
</gene>
<dbReference type="Pfam" id="PF03732">
    <property type="entry name" value="Retrotrans_gag"/>
    <property type="match status" value="1"/>
</dbReference>
<evidence type="ECO:0000256" key="1">
    <source>
        <dbReference type="SAM" id="MobiDB-lite"/>
    </source>
</evidence>
<evidence type="ECO:0000259" key="3">
    <source>
        <dbReference type="Pfam" id="PF03732"/>
    </source>
</evidence>
<accession>A0A699HR30</accession>
<comment type="caution">
    <text evidence="4">The sequence shown here is derived from an EMBL/GenBank/DDBJ whole genome shotgun (WGS) entry which is preliminary data.</text>
</comment>
<reference evidence="4" key="1">
    <citation type="journal article" date="2019" name="Sci. Rep.">
        <title>Draft genome of Tanacetum cinerariifolium, the natural source of mosquito coil.</title>
        <authorList>
            <person name="Yamashiro T."/>
            <person name="Shiraishi A."/>
            <person name="Satake H."/>
            <person name="Nakayama K."/>
        </authorList>
    </citation>
    <scope>NUCLEOTIDE SEQUENCE</scope>
</reference>
<feature type="non-terminal residue" evidence="4">
    <location>
        <position position="1"/>
    </location>
</feature>
<sequence>SLGERPGKVWCCSGFTVAIVDVPSKGLKNLNLDDLSPPVVTMADQRTMAQFLQAPIEGYKDVIVVPAITADNFELKHGLLTLFPNVPNTSIKLMLFPFSLEGAAQIWLEKEPPRSIFTWDDLVSKFLNQFFPPSKTTSLRNEITNFQQRFDESFSEAWDRFKDLLQACPHHGFSELHQLDTFYNALNFKDQDTLNSAAGGNFLDKMPRECLTIIERKSKVRYSRDKPIVAKLSTNASTSGVSPDVAELKDMVVENEPEATKDTMNPTNNGNTKDVQPQAVQSESSVLISKPVTSLISDPEIAPVSAPKPNPKASIPYPSRRNNERKREKANNQIEKFYQIFNDMSFEISFADALILMLKFASTLKALIGNKEKLSEMARTPLNEHCSAILLKKLPKKLGDPCKFLIPCDFQDFDANLRVPLILGRSFLKTERALIDVFEELTSLTWLVKSILRKFWVFSDTISSGNPTPYYDPIVSATSPTLTLFENSDFLLEEVDAFLAIEDGPTLSEFYQSYLDPEGDILLLEAFLNNDPSLPLPNQRNYLPEVRKELKICEAKSDKSLVDEPPVVELKVLPPHLEYAFLEGDDKLPIIIAKYLSVEEKTALITVLKSHNPWVSSVHCVPKKSGFTVVKNEDNELIPTRLVTGTFQRCMMAIFHDMIQKTMEVFMDDFSVFGNSFPSCLFHLERMLKRCEDTNLCLNWEKSQFMVKEDHQNNTSKWINWPDFSIGKAQVMSKAAPRGINQATILSINGKDKSGKKILDLGL</sequence>
<evidence type="ECO:0000259" key="2">
    <source>
        <dbReference type="Pfam" id="PF00078"/>
    </source>
</evidence>
<protein>
    <submittedName>
        <fullName evidence="4">Reverse transcriptase domain-containing protein</fullName>
    </submittedName>
</protein>
<dbReference type="Gene3D" id="3.30.70.270">
    <property type="match status" value="1"/>
</dbReference>
<dbReference type="InterPro" id="IPR005162">
    <property type="entry name" value="Retrotrans_gag_dom"/>
</dbReference>
<organism evidence="4">
    <name type="scientific">Tanacetum cinerariifolium</name>
    <name type="common">Dalmatian daisy</name>
    <name type="synonym">Chrysanthemum cinerariifolium</name>
    <dbReference type="NCBI Taxonomy" id="118510"/>
    <lineage>
        <taxon>Eukaryota</taxon>
        <taxon>Viridiplantae</taxon>
        <taxon>Streptophyta</taxon>
        <taxon>Embryophyta</taxon>
        <taxon>Tracheophyta</taxon>
        <taxon>Spermatophyta</taxon>
        <taxon>Magnoliopsida</taxon>
        <taxon>eudicotyledons</taxon>
        <taxon>Gunneridae</taxon>
        <taxon>Pentapetalae</taxon>
        <taxon>asterids</taxon>
        <taxon>campanulids</taxon>
        <taxon>Asterales</taxon>
        <taxon>Asteraceae</taxon>
        <taxon>Asteroideae</taxon>
        <taxon>Anthemideae</taxon>
        <taxon>Anthemidinae</taxon>
        <taxon>Tanacetum</taxon>
    </lineage>
</organism>
<dbReference type="AlphaFoldDB" id="A0A699HR30"/>
<name>A0A699HR30_TANCI</name>
<keyword evidence="4" id="KW-0808">Transferase</keyword>
<dbReference type="InterPro" id="IPR043128">
    <property type="entry name" value="Rev_trsase/Diguanyl_cyclase"/>
</dbReference>
<keyword evidence="4" id="KW-0695">RNA-directed DNA polymerase</keyword>
<dbReference type="EMBL" id="BKCJ010194663">
    <property type="protein sequence ID" value="GEY62536.1"/>
    <property type="molecule type" value="Genomic_DNA"/>
</dbReference>
<keyword evidence="4" id="KW-0548">Nucleotidyltransferase</keyword>
<feature type="domain" description="Reverse transcriptase" evidence="2">
    <location>
        <begin position="646"/>
        <end position="708"/>
    </location>
</feature>